<dbReference type="EMBL" id="CM001441">
    <property type="protein sequence ID" value="EHQ89055.1"/>
    <property type="molecule type" value="Genomic_DNA"/>
</dbReference>
<name>H5XUN7_9FIRM</name>
<evidence type="ECO:0008006" key="3">
    <source>
        <dbReference type="Google" id="ProtNLM"/>
    </source>
</evidence>
<dbReference type="Pfam" id="PF13783">
    <property type="entry name" value="DUF4177"/>
    <property type="match status" value="1"/>
</dbReference>
<dbReference type="RefSeq" id="WP_007782267.1">
    <property type="nucleotide sequence ID" value="NZ_CM001441.1"/>
</dbReference>
<accession>H5XUN7</accession>
<dbReference type="eggNOG" id="ENOG5033188">
    <property type="taxonomic scope" value="Bacteria"/>
</dbReference>
<dbReference type="AlphaFoldDB" id="H5XUN7"/>
<reference evidence="1 2" key="1">
    <citation type="submission" date="2011-11" db="EMBL/GenBank/DDBJ databases">
        <title>The Noncontiguous Finished genome of Desulfosporosinus youngiae DSM 17734.</title>
        <authorList>
            <consortium name="US DOE Joint Genome Institute (JGI-PGF)"/>
            <person name="Lucas S."/>
            <person name="Han J."/>
            <person name="Lapidus A."/>
            <person name="Cheng J.-F."/>
            <person name="Goodwin L."/>
            <person name="Pitluck S."/>
            <person name="Peters L."/>
            <person name="Ovchinnikova G."/>
            <person name="Lu M."/>
            <person name="Land M.L."/>
            <person name="Hauser L."/>
            <person name="Pester M."/>
            <person name="Spring S."/>
            <person name="Ollivier B."/>
            <person name="Rattei T."/>
            <person name="Klenk H.-P."/>
            <person name="Wagner M."/>
            <person name="Loy A."/>
            <person name="Woyke T.J."/>
        </authorList>
    </citation>
    <scope>NUCLEOTIDE SEQUENCE [LARGE SCALE GENOMIC DNA]</scope>
    <source>
        <strain evidence="1 2">DSM 17734</strain>
    </source>
</reference>
<gene>
    <name evidence="1" type="ORF">DesyoDRAFT_1947</name>
</gene>
<evidence type="ECO:0000313" key="1">
    <source>
        <dbReference type="EMBL" id="EHQ89055.1"/>
    </source>
</evidence>
<organism evidence="1 2">
    <name type="scientific">Desulfosporosinus youngiae DSM 17734</name>
    <dbReference type="NCBI Taxonomy" id="768710"/>
    <lineage>
        <taxon>Bacteria</taxon>
        <taxon>Bacillati</taxon>
        <taxon>Bacillota</taxon>
        <taxon>Clostridia</taxon>
        <taxon>Eubacteriales</taxon>
        <taxon>Desulfitobacteriaceae</taxon>
        <taxon>Desulfosporosinus</taxon>
    </lineage>
</organism>
<sequence length="64" mass="7445">MDRWEYKTVTFDAKGLFKSKFEFDEFDVELSKLGNEGWELVTMVTPISASGYTVKLVATFKRKK</sequence>
<dbReference type="InterPro" id="IPR025234">
    <property type="entry name" value="YjzH-like"/>
</dbReference>
<dbReference type="HOGENOM" id="CLU_204979_0_0_9"/>
<keyword evidence="2" id="KW-1185">Reference proteome</keyword>
<dbReference type="OrthoDB" id="5432776at2"/>
<evidence type="ECO:0000313" key="2">
    <source>
        <dbReference type="Proteomes" id="UP000005104"/>
    </source>
</evidence>
<proteinExistence type="predicted"/>
<protein>
    <recommendedName>
        <fullName evidence="3">DUF4177 domain-containing protein</fullName>
    </recommendedName>
</protein>
<dbReference type="Proteomes" id="UP000005104">
    <property type="component" value="Chromosome"/>
</dbReference>